<feature type="disulfide bond" evidence="19">
    <location>
        <begin position="463"/>
        <end position="471"/>
    </location>
</feature>
<keyword evidence="20" id="KW-0472">Membrane</keyword>
<dbReference type="Proteomes" id="UP001168146">
    <property type="component" value="Unassembled WGS sequence"/>
</dbReference>
<keyword evidence="20" id="KW-0812">Transmembrane</keyword>
<dbReference type="AlphaFoldDB" id="A0AAN6FT36"/>
<keyword evidence="5" id="KW-0964">Secreted</keyword>
<feature type="active site" description="Proton donor" evidence="18">
    <location>
        <position position="388"/>
    </location>
</feature>
<keyword evidence="8" id="KW-0325">Glycoprotein</keyword>
<dbReference type="GO" id="GO:0016158">
    <property type="term" value="F:inositol hexakisphosphate 3-phosphatase activity"/>
    <property type="evidence" value="ECO:0007669"/>
    <property type="project" value="UniProtKB-EC"/>
</dbReference>
<evidence type="ECO:0000256" key="5">
    <source>
        <dbReference type="ARBA" id="ARBA00022525"/>
    </source>
</evidence>
<dbReference type="Pfam" id="PF00328">
    <property type="entry name" value="His_Phos_2"/>
    <property type="match status" value="1"/>
</dbReference>
<dbReference type="GO" id="GO:0003993">
    <property type="term" value="F:acid phosphatase activity"/>
    <property type="evidence" value="ECO:0007669"/>
    <property type="project" value="TreeGrafter"/>
</dbReference>
<dbReference type="PROSITE" id="PS00778">
    <property type="entry name" value="HIS_ACID_PHOSPHAT_2"/>
    <property type="match status" value="1"/>
</dbReference>
<comment type="catalytic activity">
    <reaction evidence="11">
        <text>1D-myo-inositol 1,2,5,6-tetrakisphosphate + H2O = 1D-myo-inositol 1,2,6-trisphosphate + phosphate</text>
        <dbReference type="Rhea" id="RHEA:77119"/>
        <dbReference type="ChEBI" id="CHEBI:15377"/>
        <dbReference type="ChEBI" id="CHEBI:43474"/>
        <dbReference type="ChEBI" id="CHEBI:195535"/>
        <dbReference type="ChEBI" id="CHEBI:195537"/>
    </reaction>
    <physiologicalReaction direction="left-to-right" evidence="11">
        <dbReference type="Rhea" id="RHEA:77120"/>
    </physiologicalReaction>
</comment>
<gene>
    <name evidence="21" type="ORF">LTR82_005904</name>
</gene>
<organism evidence="21 22">
    <name type="scientific">Friedmanniomyces endolithicus</name>
    <dbReference type="NCBI Taxonomy" id="329885"/>
    <lineage>
        <taxon>Eukaryota</taxon>
        <taxon>Fungi</taxon>
        <taxon>Dikarya</taxon>
        <taxon>Ascomycota</taxon>
        <taxon>Pezizomycotina</taxon>
        <taxon>Dothideomycetes</taxon>
        <taxon>Dothideomycetidae</taxon>
        <taxon>Mycosphaerellales</taxon>
        <taxon>Teratosphaeriaceae</taxon>
        <taxon>Friedmanniomyces</taxon>
    </lineage>
</organism>
<evidence type="ECO:0000256" key="17">
    <source>
        <dbReference type="ARBA" id="ARBA00044262"/>
    </source>
</evidence>
<reference evidence="21" key="1">
    <citation type="submission" date="2021-12" db="EMBL/GenBank/DDBJ databases">
        <title>Black yeast isolated from Biological Soil Crust.</title>
        <authorList>
            <person name="Kurbessoian T."/>
        </authorList>
    </citation>
    <scope>NUCLEOTIDE SEQUENCE</scope>
    <source>
        <strain evidence="21">CCFEE 5208</strain>
    </source>
</reference>
<comment type="similarity">
    <text evidence="2">Belongs to the histidine acid phosphatase family.</text>
</comment>
<comment type="subcellular location">
    <subcellularLocation>
        <location evidence="1">Secreted</location>
    </subcellularLocation>
</comment>
<evidence type="ECO:0000256" key="16">
    <source>
        <dbReference type="ARBA" id="ARBA00044106"/>
    </source>
</evidence>
<comment type="catalytic activity">
    <reaction evidence="15">
        <text>1D-myo-inositol hexakisphosphate + H2O = 1D-myo-inositol 1,2,4,5,6-pentakisphosphate + phosphate</text>
        <dbReference type="Rhea" id="RHEA:16989"/>
        <dbReference type="ChEBI" id="CHEBI:15377"/>
        <dbReference type="ChEBI" id="CHEBI:43474"/>
        <dbReference type="ChEBI" id="CHEBI:57798"/>
        <dbReference type="ChEBI" id="CHEBI:58130"/>
        <dbReference type="EC" id="3.1.3.8"/>
    </reaction>
    <physiologicalReaction direction="left-to-right" evidence="15">
        <dbReference type="Rhea" id="RHEA:16990"/>
    </physiologicalReaction>
</comment>
<dbReference type="PIRSF" id="PIRSF000894">
    <property type="entry name" value="Acid_phosphatase"/>
    <property type="match status" value="1"/>
</dbReference>
<evidence type="ECO:0000256" key="2">
    <source>
        <dbReference type="ARBA" id="ARBA00005375"/>
    </source>
</evidence>
<evidence type="ECO:0000256" key="4">
    <source>
        <dbReference type="ARBA" id="ARBA00012632"/>
    </source>
</evidence>
<name>A0AAN6FT36_9PEZI</name>
<accession>A0AAN6FT36</accession>
<evidence type="ECO:0000313" key="21">
    <source>
        <dbReference type="EMBL" id="KAK0322976.1"/>
    </source>
</evidence>
<sequence length="503" mass="55496">MMSLTQLFASKEHKYVPVGSHNGLPGNRLRSKSVLLFITTIALVVFAALAFTLVRPAPYGNAQSSCDTIQHGYQCQNDISHYWGQYSPYFSVSSDISDEVPSGCSITFAQILSRHGARDPTASKTAQYNATINKLQANVKNFTGPYAFLADYEYNLGADQLTVFGQQELVNSGIKYYDRYRELASRLVPFVRSSGQARVVESAQNWTQGFHAAKIADQRSERTDAAYPYPIVVIPETDVCNAFENGPDGNIASDAQAQWAAIFISPIRTRINAALPGADLTVLETVHMMDLCPFNTVASPNGTISGFCAMLTEEEWHQYGYYQTLNKYYGFSHGNPLGPTQGVGFSNELIARLTSKSVDDESSTNHTLDGSNDTFPLGRRLYADFSHDNDMTGIFSALGLYNGTTGHLPNTTITEAPQANSYSAAWTVPFAARAYFEKMQCRGQPEELVRVIVNDRVLPLTQCNGDRLGRCTLDAFVDSLGFVRRRGDWDQCFVGNNYASHFG</sequence>
<dbReference type="EMBL" id="JASUXU010000014">
    <property type="protein sequence ID" value="KAK0322976.1"/>
    <property type="molecule type" value="Genomic_DNA"/>
</dbReference>
<keyword evidence="20" id="KW-1133">Transmembrane helix</keyword>
<feature type="transmembrane region" description="Helical" evidence="20">
    <location>
        <begin position="34"/>
        <end position="54"/>
    </location>
</feature>
<dbReference type="InterPro" id="IPR029033">
    <property type="entry name" value="His_PPase_superfam"/>
</dbReference>
<dbReference type="CDD" id="cd07061">
    <property type="entry name" value="HP_HAP_like"/>
    <property type="match status" value="1"/>
</dbReference>
<dbReference type="Gene3D" id="3.40.50.1240">
    <property type="entry name" value="Phosphoglycerate mutase-like"/>
    <property type="match status" value="1"/>
</dbReference>
<feature type="disulfide bond" evidence="19">
    <location>
        <begin position="66"/>
        <end position="75"/>
    </location>
</feature>
<dbReference type="PANTHER" id="PTHR20963:SF24">
    <property type="entry name" value="3-PHYTASE B"/>
    <property type="match status" value="1"/>
</dbReference>
<evidence type="ECO:0000256" key="11">
    <source>
        <dbReference type="ARBA" id="ARBA00043670"/>
    </source>
</evidence>
<evidence type="ECO:0000256" key="1">
    <source>
        <dbReference type="ARBA" id="ARBA00004613"/>
    </source>
</evidence>
<protein>
    <recommendedName>
        <fullName evidence="16">Phytase A</fullName>
        <ecNumber evidence="4">3.1.3.8</ecNumber>
    </recommendedName>
    <alternativeName>
        <fullName evidence="17">Histidine acid phosphatase phyA</fullName>
    </alternativeName>
    <alternativeName>
        <fullName evidence="10">Myo-inositol hexakisphosphate phosphohydrolase A</fullName>
    </alternativeName>
    <alternativeName>
        <fullName evidence="9">Myo-inositol-hexaphosphate 3-phosphohydrolase A</fullName>
    </alternativeName>
</protein>
<comment type="catalytic activity">
    <reaction evidence="14">
        <text>1D-myo-inositol 1,2,4,5,6-pentakisphosphate + H2O = 1D-myo-inositol 1,2,5,6-tetrakisphosphate + phosphate</text>
        <dbReference type="Rhea" id="RHEA:77115"/>
        <dbReference type="ChEBI" id="CHEBI:15377"/>
        <dbReference type="ChEBI" id="CHEBI:43474"/>
        <dbReference type="ChEBI" id="CHEBI:57798"/>
        <dbReference type="ChEBI" id="CHEBI:195535"/>
    </reaction>
    <physiologicalReaction direction="left-to-right" evidence="14">
        <dbReference type="Rhea" id="RHEA:77116"/>
    </physiologicalReaction>
</comment>
<evidence type="ECO:0000256" key="12">
    <source>
        <dbReference type="ARBA" id="ARBA00043675"/>
    </source>
</evidence>
<dbReference type="InterPro" id="IPR033379">
    <property type="entry name" value="Acid_Pase_AS"/>
</dbReference>
<evidence type="ECO:0000256" key="19">
    <source>
        <dbReference type="PIRSR" id="PIRSR000894-2"/>
    </source>
</evidence>
<dbReference type="InterPro" id="IPR000560">
    <property type="entry name" value="His_Pase_clade-2"/>
</dbReference>
<dbReference type="GO" id="GO:0005576">
    <property type="term" value="C:extracellular region"/>
    <property type="evidence" value="ECO:0007669"/>
    <property type="project" value="UniProtKB-SubCell"/>
</dbReference>
<evidence type="ECO:0000256" key="20">
    <source>
        <dbReference type="SAM" id="Phobius"/>
    </source>
</evidence>
<feature type="active site" description="Nucleophile" evidence="18">
    <location>
        <position position="115"/>
    </location>
</feature>
<evidence type="ECO:0000256" key="7">
    <source>
        <dbReference type="ARBA" id="ARBA00023157"/>
    </source>
</evidence>
<keyword evidence="6" id="KW-0378">Hydrolase</keyword>
<evidence type="ECO:0000256" key="10">
    <source>
        <dbReference type="ARBA" id="ARBA00042300"/>
    </source>
</evidence>
<comment type="subunit">
    <text evidence="3">Monomer.</text>
</comment>
<dbReference type="PANTHER" id="PTHR20963">
    <property type="entry name" value="MULTIPLE INOSITOL POLYPHOSPHATE PHOSPHATASE-RELATED"/>
    <property type="match status" value="1"/>
</dbReference>
<evidence type="ECO:0000256" key="15">
    <source>
        <dbReference type="ARBA" id="ARBA00043788"/>
    </source>
</evidence>
<feature type="disulfide bond" evidence="19">
    <location>
        <begin position="104"/>
        <end position="441"/>
    </location>
</feature>
<dbReference type="SUPFAM" id="SSF53254">
    <property type="entry name" value="Phosphoglycerate mutase-like"/>
    <property type="match status" value="1"/>
</dbReference>
<dbReference type="InterPro" id="IPR016274">
    <property type="entry name" value="Histidine_acid_Pase_euk"/>
</dbReference>
<evidence type="ECO:0000256" key="18">
    <source>
        <dbReference type="PIRSR" id="PIRSR000894-1"/>
    </source>
</evidence>
<comment type="caution">
    <text evidence="21">The sequence shown here is derived from an EMBL/GenBank/DDBJ whole genome shotgun (WGS) entry which is preliminary data.</text>
</comment>
<evidence type="ECO:0000256" key="9">
    <source>
        <dbReference type="ARBA" id="ARBA00041857"/>
    </source>
</evidence>
<comment type="catalytic activity">
    <reaction evidence="12">
        <text>1D-myo-inositol 1,2-bisphosphate + H2O = 1D-myo-inositol 2-phosphate + phosphate</text>
        <dbReference type="Rhea" id="RHEA:77135"/>
        <dbReference type="ChEBI" id="CHEBI:15377"/>
        <dbReference type="ChEBI" id="CHEBI:43474"/>
        <dbReference type="ChEBI" id="CHEBI:84142"/>
        <dbReference type="ChEBI" id="CHEBI:195539"/>
    </reaction>
    <physiologicalReaction direction="left-to-right" evidence="12">
        <dbReference type="Rhea" id="RHEA:77136"/>
    </physiologicalReaction>
</comment>
<evidence type="ECO:0000256" key="6">
    <source>
        <dbReference type="ARBA" id="ARBA00022801"/>
    </source>
</evidence>
<evidence type="ECO:0000256" key="3">
    <source>
        <dbReference type="ARBA" id="ARBA00011245"/>
    </source>
</evidence>
<dbReference type="PROSITE" id="PS00616">
    <property type="entry name" value="HIS_ACID_PHOSPHAT_1"/>
    <property type="match status" value="1"/>
</dbReference>
<evidence type="ECO:0000256" key="14">
    <source>
        <dbReference type="ARBA" id="ARBA00043748"/>
    </source>
</evidence>
<keyword evidence="7 19" id="KW-1015">Disulfide bond</keyword>
<evidence type="ECO:0000313" key="22">
    <source>
        <dbReference type="Proteomes" id="UP001168146"/>
    </source>
</evidence>
<dbReference type="EC" id="3.1.3.8" evidence="4"/>
<comment type="catalytic activity">
    <reaction evidence="13">
        <text>1D-myo-inositol 1,2,6-trisphosphate + H2O = 1D-myo-inositol 1,2-bisphosphate + phosphate</text>
        <dbReference type="Rhea" id="RHEA:77131"/>
        <dbReference type="ChEBI" id="CHEBI:15377"/>
        <dbReference type="ChEBI" id="CHEBI:43474"/>
        <dbReference type="ChEBI" id="CHEBI:195537"/>
        <dbReference type="ChEBI" id="CHEBI:195539"/>
    </reaction>
    <physiologicalReaction direction="left-to-right" evidence="13">
        <dbReference type="Rhea" id="RHEA:77132"/>
    </physiologicalReaction>
</comment>
<proteinExistence type="inferred from homology"/>
<evidence type="ECO:0000256" key="8">
    <source>
        <dbReference type="ARBA" id="ARBA00023180"/>
    </source>
</evidence>
<feature type="disulfide bond" evidence="19">
    <location>
        <begin position="292"/>
        <end position="308"/>
    </location>
</feature>
<evidence type="ECO:0000256" key="13">
    <source>
        <dbReference type="ARBA" id="ARBA00043721"/>
    </source>
</evidence>